<keyword evidence="3" id="KW-1185">Reference proteome</keyword>
<evidence type="ECO:0000259" key="1">
    <source>
        <dbReference type="Pfam" id="PF01814"/>
    </source>
</evidence>
<dbReference type="GeneID" id="34465791"/>
<organism evidence="2 3">
    <name type="scientific">Aspergillus glaucus CBS 516.65</name>
    <dbReference type="NCBI Taxonomy" id="1160497"/>
    <lineage>
        <taxon>Eukaryota</taxon>
        <taxon>Fungi</taxon>
        <taxon>Dikarya</taxon>
        <taxon>Ascomycota</taxon>
        <taxon>Pezizomycotina</taxon>
        <taxon>Eurotiomycetes</taxon>
        <taxon>Eurotiomycetidae</taxon>
        <taxon>Eurotiales</taxon>
        <taxon>Aspergillaceae</taxon>
        <taxon>Aspergillus</taxon>
        <taxon>Aspergillus subgen. Aspergillus</taxon>
    </lineage>
</organism>
<dbReference type="Pfam" id="PF01814">
    <property type="entry name" value="Hemerythrin"/>
    <property type="match status" value="1"/>
</dbReference>
<proteinExistence type="predicted"/>
<name>A0A1L9VZF6_ASPGL</name>
<dbReference type="AlphaFoldDB" id="A0A1L9VZF6"/>
<dbReference type="EMBL" id="KV878888">
    <property type="protein sequence ID" value="OJJ89303.1"/>
    <property type="molecule type" value="Genomic_DNA"/>
</dbReference>
<dbReference type="Proteomes" id="UP000184300">
    <property type="component" value="Unassembled WGS sequence"/>
</dbReference>
<protein>
    <recommendedName>
        <fullName evidence="1">Hemerythrin-like domain-containing protein</fullName>
    </recommendedName>
</protein>
<dbReference type="VEuPathDB" id="FungiDB:ASPGLDRAFT_71043"/>
<feature type="domain" description="Hemerythrin-like" evidence="1">
    <location>
        <begin position="3"/>
        <end position="131"/>
    </location>
</feature>
<dbReference type="PANTHER" id="PTHR38048">
    <property type="entry name" value="EXPRESSED PROTEIN"/>
    <property type="match status" value="1"/>
</dbReference>
<dbReference type="PANTHER" id="PTHR38048:SF1">
    <property type="entry name" value="HEMERYTHRIN-LIKE DOMAIN-CONTAINING PROTEIN"/>
    <property type="match status" value="1"/>
</dbReference>
<accession>A0A1L9VZF6</accession>
<dbReference type="RefSeq" id="XP_022405965.1">
    <property type="nucleotide sequence ID" value="XM_022549531.1"/>
</dbReference>
<evidence type="ECO:0000313" key="2">
    <source>
        <dbReference type="EMBL" id="OJJ89303.1"/>
    </source>
</evidence>
<dbReference type="CDD" id="cd12108">
    <property type="entry name" value="Hr-like"/>
    <property type="match status" value="1"/>
</dbReference>
<dbReference type="InterPro" id="IPR012312">
    <property type="entry name" value="Hemerythrin-like"/>
</dbReference>
<reference evidence="3" key="1">
    <citation type="journal article" date="2017" name="Genome Biol.">
        <title>Comparative genomics reveals high biological diversity and specific adaptations in the industrially and medically important fungal genus Aspergillus.</title>
        <authorList>
            <person name="de Vries R.P."/>
            <person name="Riley R."/>
            <person name="Wiebenga A."/>
            <person name="Aguilar-Osorio G."/>
            <person name="Amillis S."/>
            <person name="Uchima C.A."/>
            <person name="Anderluh G."/>
            <person name="Asadollahi M."/>
            <person name="Askin M."/>
            <person name="Barry K."/>
            <person name="Battaglia E."/>
            <person name="Bayram O."/>
            <person name="Benocci T."/>
            <person name="Braus-Stromeyer S.A."/>
            <person name="Caldana C."/>
            <person name="Canovas D."/>
            <person name="Cerqueira G.C."/>
            <person name="Chen F."/>
            <person name="Chen W."/>
            <person name="Choi C."/>
            <person name="Clum A."/>
            <person name="Dos Santos R.A."/>
            <person name="Damasio A.R."/>
            <person name="Diallinas G."/>
            <person name="Emri T."/>
            <person name="Fekete E."/>
            <person name="Flipphi M."/>
            <person name="Freyberg S."/>
            <person name="Gallo A."/>
            <person name="Gournas C."/>
            <person name="Habgood R."/>
            <person name="Hainaut M."/>
            <person name="Harispe M.L."/>
            <person name="Henrissat B."/>
            <person name="Hilden K.S."/>
            <person name="Hope R."/>
            <person name="Hossain A."/>
            <person name="Karabika E."/>
            <person name="Karaffa L."/>
            <person name="Karanyi Z."/>
            <person name="Krasevec N."/>
            <person name="Kuo A."/>
            <person name="Kusch H."/>
            <person name="LaButti K."/>
            <person name="Lagendijk E.L."/>
            <person name="Lapidus A."/>
            <person name="Levasseur A."/>
            <person name="Lindquist E."/>
            <person name="Lipzen A."/>
            <person name="Logrieco A.F."/>
            <person name="MacCabe A."/>
            <person name="Maekelae M.R."/>
            <person name="Malavazi I."/>
            <person name="Melin P."/>
            <person name="Meyer V."/>
            <person name="Mielnichuk N."/>
            <person name="Miskei M."/>
            <person name="Molnar A.P."/>
            <person name="Mule G."/>
            <person name="Ngan C.Y."/>
            <person name="Orejas M."/>
            <person name="Orosz E."/>
            <person name="Ouedraogo J.P."/>
            <person name="Overkamp K.M."/>
            <person name="Park H.-S."/>
            <person name="Perrone G."/>
            <person name="Piumi F."/>
            <person name="Punt P.J."/>
            <person name="Ram A.F."/>
            <person name="Ramon A."/>
            <person name="Rauscher S."/>
            <person name="Record E."/>
            <person name="Riano-Pachon D.M."/>
            <person name="Robert V."/>
            <person name="Roehrig J."/>
            <person name="Ruller R."/>
            <person name="Salamov A."/>
            <person name="Salih N.S."/>
            <person name="Samson R.A."/>
            <person name="Sandor E."/>
            <person name="Sanguinetti M."/>
            <person name="Schuetze T."/>
            <person name="Sepcic K."/>
            <person name="Shelest E."/>
            <person name="Sherlock G."/>
            <person name="Sophianopoulou V."/>
            <person name="Squina F.M."/>
            <person name="Sun H."/>
            <person name="Susca A."/>
            <person name="Todd R.B."/>
            <person name="Tsang A."/>
            <person name="Unkles S.E."/>
            <person name="van de Wiele N."/>
            <person name="van Rossen-Uffink D."/>
            <person name="Oliveira J.V."/>
            <person name="Vesth T.C."/>
            <person name="Visser J."/>
            <person name="Yu J.-H."/>
            <person name="Zhou M."/>
            <person name="Andersen M.R."/>
            <person name="Archer D.B."/>
            <person name="Baker S.E."/>
            <person name="Benoit I."/>
            <person name="Brakhage A.A."/>
            <person name="Braus G.H."/>
            <person name="Fischer R."/>
            <person name="Frisvad J.C."/>
            <person name="Goldman G.H."/>
            <person name="Houbraken J."/>
            <person name="Oakley B."/>
            <person name="Pocsi I."/>
            <person name="Scazzocchio C."/>
            <person name="Seiboth B."/>
            <person name="vanKuyk P.A."/>
            <person name="Wortman J."/>
            <person name="Dyer P.S."/>
            <person name="Grigoriev I.V."/>
        </authorList>
    </citation>
    <scope>NUCLEOTIDE SEQUENCE [LARGE SCALE GENOMIC DNA]</scope>
    <source>
        <strain evidence="3">CBS 516.65</strain>
    </source>
</reference>
<evidence type="ECO:0000313" key="3">
    <source>
        <dbReference type="Proteomes" id="UP000184300"/>
    </source>
</evidence>
<dbReference type="OrthoDB" id="10044044at2759"/>
<dbReference type="Gene3D" id="1.20.120.520">
    <property type="entry name" value="nmb1532 protein domain like"/>
    <property type="match status" value="1"/>
</dbReference>
<gene>
    <name evidence="2" type="ORF">ASPGLDRAFT_71043</name>
</gene>
<sequence>MADTMQSLHQWFRVQWNVIYGVAESSQRPAGMSIKRYLKLCLEFCQNLETHHQIEEIRVFPFLAKRMPAFANQDLLIAQHKVIHKGLEKLQVHVQICLRGDSDLRWDEMKVILDSFGPVLWQHLDEEVRELGAEQTRKYWSAEEMTRMPM</sequence>
<dbReference type="STRING" id="1160497.A0A1L9VZF6"/>
<dbReference type="InterPro" id="IPR053206">
    <property type="entry name" value="Dimeric_xanthone_biosynth"/>
</dbReference>